<name>A0A024QFS1_9BACI</name>
<reference evidence="3" key="2">
    <citation type="submission" date="2014-05" db="EMBL/GenBank/DDBJ databases">
        <title>Draft genome sequence of Virgibacillus massiliensis Vm-5.</title>
        <authorList>
            <person name="Khelaifia S."/>
            <person name="Croce O."/>
            <person name="Lagier J.C."/>
            <person name="Raoult D."/>
        </authorList>
    </citation>
    <scope>NUCLEOTIDE SEQUENCE [LARGE SCALE GENOMIC DNA]</scope>
    <source>
        <strain evidence="3">Vm-5</strain>
    </source>
</reference>
<accession>A0A024QFS1</accession>
<dbReference type="AlphaFoldDB" id="A0A024QFS1"/>
<gene>
    <name evidence="2" type="ORF">BN990_03380</name>
</gene>
<dbReference type="EMBL" id="CCDP010000002">
    <property type="protein sequence ID" value="CDQ41030.1"/>
    <property type="molecule type" value="Genomic_DNA"/>
</dbReference>
<feature type="coiled-coil region" evidence="1">
    <location>
        <begin position="6"/>
        <end position="33"/>
    </location>
</feature>
<evidence type="ECO:0000313" key="3">
    <source>
        <dbReference type="Proteomes" id="UP000028875"/>
    </source>
</evidence>
<dbReference type="RefSeq" id="WP_021288712.1">
    <property type="nucleotide sequence ID" value="NZ_BNER01000007.1"/>
</dbReference>
<organism evidence="2 3">
    <name type="scientific">Virgibacillus massiliensis</name>
    <dbReference type="NCBI Taxonomy" id="1462526"/>
    <lineage>
        <taxon>Bacteria</taxon>
        <taxon>Bacillati</taxon>
        <taxon>Bacillota</taxon>
        <taxon>Bacilli</taxon>
        <taxon>Bacillales</taxon>
        <taxon>Bacillaceae</taxon>
        <taxon>Virgibacillus</taxon>
    </lineage>
</organism>
<keyword evidence="3" id="KW-1185">Reference proteome</keyword>
<comment type="caution">
    <text evidence="2">The sequence shown here is derived from an EMBL/GenBank/DDBJ whole genome shotgun (WGS) entry which is preliminary data.</text>
</comment>
<sequence>MSYTAFVDIDRNKEELKEELDSIEFQLFRMQENVKEIAKKSEIISIDRTKEENWAVIYVDKKSTTFQIMLHECTKPFRGNWDSAIEVEYKNERTIHICDIKGEENKGFGSVLINQLKEIAREENKQFITGDIVQRDFDHVHRLKHFYCKHYFNVNIDHSQQSGEIIWTDS</sequence>
<dbReference type="OrthoDB" id="2233009at2"/>
<evidence type="ECO:0000313" key="2">
    <source>
        <dbReference type="EMBL" id="CDQ41030.1"/>
    </source>
</evidence>
<protein>
    <recommendedName>
        <fullName evidence="4">GNAT family N-acetyltransferase</fullName>
    </recommendedName>
</protein>
<dbReference type="eggNOG" id="ENOG502ZC8R">
    <property type="taxonomic scope" value="Bacteria"/>
</dbReference>
<dbReference type="STRING" id="1462526.BN990_03380"/>
<keyword evidence="1" id="KW-0175">Coiled coil</keyword>
<proteinExistence type="predicted"/>
<evidence type="ECO:0008006" key="4">
    <source>
        <dbReference type="Google" id="ProtNLM"/>
    </source>
</evidence>
<evidence type="ECO:0000256" key="1">
    <source>
        <dbReference type="SAM" id="Coils"/>
    </source>
</evidence>
<dbReference type="Proteomes" id="UP000028875">
    <property type="component" value="Unassembled WGS sequence"/>
</dbReference>
<reference evidence="2 3" key="1">
    <citation type="submission" date="2014-03" db="EMBL/GenBank/DDBJ databases">
        <authorList>
            <person name="Urmite Genomes U."/>
        </authorList>
    </citation>
    <scope>NUCLEOTIDE SEQUENCE [LARGE SCALE GENOMIC DNA]</scope>
    <source>
        <strain evidence="2 3">Vm-5</strain>
    </source>
</reference>